<proteinExistence type="predicted"/>
<organism evidence="1 2">
    <name type="scientific">Aspergillus niger ATCC 13496</name>
    <dbReference type="NCBI Taxonomy" id="1353008"/>
    <lineage>
        <taxon>Eukaryota</taxon>
        <taxon>Fungi</taxon>
        <taxon>Dikarya</taxon>
        <taxon>Ascomycota</taxon>
        <taxon>Pezizomycotina</taxon>
        <taxon>Eurotiomycetes</taxon>
        <taxon>Eurotiomycetidae</taxon>
        <taxon>Eurotiales</taxon>
        <taxon>Aspergillaceae</taxon>
        <taxon>Aspergillus</taxon>
        <taxon>Aspergillus subgen. Circumdati</taxon>
    </lineage>
</organism>
<sequence length="55" mass="6328">MTPTCCLAPVYLLMLNSICGWLYLLQWVDRTNHSSGQEQLPVRVGEFSMKYYLAS</sequence>
<name>A0A370BYJ1_ASPNG</name>
<evidence type="ECO:0000313" key="2">
    <source>
        <dbReference type="Proteomes" id="UP000253845"/>
    </source>
</evidence>
<reference evidence="1 2" key="1">
    <citation type="submission" date="2018-07" db="EMBL/GenBank/DDBJ databases">
        <title>Section-level genome sequencing of Aspergillus section Nigri to investigate inter- and intra-species variation.</title>
        <authorList>
            <consortium name="DOE Joint Genome Institute"/>
            <person name="Vesth T.C."/>
            <person name="Nybo J.L."/>
            <person name="Theobald S."/>
            <person name="Frisvad J.C."/>
            <person name="Larsen T.O."/>
            <person name="Nielsen K.F."/>
            <person name="Hoof J.B."/>
            <person name="Brandl J."/>
            <person name="Salamov A."/>
            <person name="Riley R."/>
            <person name="Gladden J.M."/>
            <person name="Phatale P."/>
            <person name="Nielsen M.T."/>
            <person name="Lyhne E.K."/>
            <person name="Kogle M.E."/>
            <person name="Strasser K."/>
            <person name="McDonnell E."/>
            <person name="Barry K."/>
            <person name="Clum A."/>
            <person name="Chen C."/>
            <person name="Nolan M."/>
            <person name="Sandor L."/>
            <person name="Kuo A."/>
            <person name="Lipzen A."/>
            <person name="Hainaut M."/>
            <person name="Drula E."/>
            <person name="Tsang A."/>
            <person name="Magnuson J.K."/>
            <person name="Henrissat B."/>
            <person name="Wiebenga A."/>
            <person name="Simmons B.A."/>
            <person name="Makela M.R."/>
            <person name="De vries R.P."/>
            <person name="Grigoriev I.V."/>
            <person name="Mortensen U.H."/>
            <person name="Baker S.E."/>
            <person name="Andersen M.R."/>
        </authorList>
    </citation>
    <scope>NUCLEOTIDE SEQUENCE [LARGE SCALE GENOMIC DNA]</scope>
    <source>
        <strain evidence="1 2">ATCC 13496</strain>
    </source>
</reference>
<dbReference type="EMBL" id="KZ851914">
    <property type="protein sequence ID" value="RDH20533.1"/>
    <property type="molecule type" value="Genomic_DNA"/>
</dbReference>
<dbReference type="Proteomes" id="UP000253845">
    <property type="component" value="Unassembled WGS sequence"/>
</dbReference>
<dbReference type="AlphaFoldDB" id="A0A370BYJ1"/>
<accession>A0A370BYJ1</accession>
<protein>
    <submittedName>
        <fullName evidence="1">Uncharacterized protein</fullName>
    </submittedName>
</protein>
<gene>
    <name evidence="1" type="ORF">M747DRAFT_38762</name>
</gene>
<evidence type="ECO:0000313" key="1">
    <source>
        <dbReference type="EMBL" id="RDH20533.1"/>
    </source>
</evidence>
<dbReference type="VEuPathDB" id="FungiDB:M747DRAFT_38762"/>